<feature type="region of interest" description="Disordered" evidence="2">
    <location>
        <begin position="539"/>
        <end position="666"/>
    </location>
</feature>
<comment type="subcellular location">
    <subcellularLocation>
        <location evidence="1">Nucleus</location>
    </subcellularLocation>
</comment>
<dbReference type="Pfam" id="PF03732">
    <property type="entry name" value="Retrotrans_gag"/>
    <property type="match status" value="1"/>
</dbReference>
<sequence>MTLLLFSRRRLLPLPLILDCLCITWTVFSLLPLGLPLTLDILCMNSGLSLVYGMVLSTLLWFLGITHFLYQPRRTSVYFYNKRIVLSVSARVCNSVLTMTEYAAVQDQIADTEAIRSGLANQGRLLGQHQQTLAGVTQAVSELASQQATQQQQLSELLAHLRGLTEPSPSPLAAPRLPNAISSVPGFSVSKPEIFDGDPEKCSGFLLQCFVFFSNSPPTTDNAKIGFIISRLSGKALEWATAIWEEVSGASYTDFLAIFCSVFDHSRYGQSNGELLLALKQGQKPVASYALEFRTLAAGSGWNNAALINVFRCGLNPDIGWAEIAQNSLINSTSSLTPFQCILGYQPPLAPWTASSTEIPAVDDWMKRSEQVWEETHQQISEVLRKYKEQSDRHRGTTPQYQPGDRVGLSTRDLRFEGACRKLLPKYIGPFKVLSQVNEVTYKIELPAQYRVHNSFHVSLLKPLVPGPLAEGVPDDVPPAAVEGEDSSTYAVREVLDSRRRGGVLQYLIAWEGYGPEERCWVAAGDVLDPALLAEFHARHPGKPAPRPRGRPKRSLSSSAPVRRGSQSCRPRLSGTSVATPVPPAGTPCPSGGRRRGRPRSGSVPTPLGGGTVTSGAVSSSVPSTLSSNGGSQVNNYTTQNAPPADITHSPGHVTPHLLPPGSPEY</sequence>
<dbReference type="Gene3D" id="2.40.50.40">
    <property type="match status" value="1"/>
</dbReference>
<feature type="transmembrane region" description="Helical" evidence="3">
    <location>
        <begin position="12"/>
        <end position="31"/>
    </location>
</feature>
<feature type="compositionally biased region" description="Polar residues" evidence="2">
    <location>
        <begin position="633"/>
        <end position="642"/>
    </location>
</feature>
<dbReference type="STRING" id="7994.ENSAMXP00000049239"/>
<evidence type="ECO:0000313" key="6">
    <source>
        <dbReference type="Proteomes" id="UP000018467"/>
    </source>
</evidence>
<evidence type="ECO:0000256" key="2">
    <source>
        <dbReference type="SAM" id="MobiDB-lite"/>
    </source>
</evidence>
<dbReference type="Pfam" id="PF24626">
    <property type="entry name" value="SH3_Tf2-1"/>
    <property type="match status" value="1"/>
</dbReference>
<dbReference type="PANTHER" id="PTHR15503">
    <property type="entry name" value="LDOC1 RELATED"/>
    <property type="match status" value="1"/>
</dbReference>
<dbReference type="Pfam" id="PF00385">
    <property type="entry name" value="Chromo"/>
    <property type="match status" value="1"/>
</dbReference>
<evidence type="ECO:0000256" key="1">
    <source>
        <dbReference type="ARBA" id="ARBA00004123"/>
    </source>
</evidence>
<keyword evidence="3" id="KW-0812">Transmembrane</keyword>
<reference evidence="6" key="2">
    <citation type="journal article" date="2014" name="Nat. Commun.">
        <title>The cavefish genome reveals candidate genes for eye loss.</title>
        <authorList>
            <person name="McGaugh S.E."/>
            <person name="Gross J.B."/>
            <person name="Aken B."/>
            <person name="Blin M."/>
            <person name="Borowsky R."/>
            <person name="Chalopin D."/>
            <person name="Hinaux H."/>
            <person name="Jeffery W.R."/>
            <person name="Keene A."/>
            <person name="Ma L."/>
            <person name="Minx P."/>
            <person name="Murphy D."/>
            <person name="O'Quin K.E."/>
            <person name="Retaux S."/>
            <person name="Rohner N."/>
            <person name="Searle S.M."/>
            <person name="Stahl B.A."/>
            <person name="Tabin C."/>
            <person name="Volff J.N."/>
            <person name="Yoshizawa M."/>
            <person name="Warren W.C."/>
        </authorList>
    </citation>
    <scope>NUCLEOTIDE SEQUENCE [LARGE SCALE GENOMIC DNA]</scope>
    <source>
        <strain evidence="6">female</strain>
    </source>
</reference>
<feature type="domain" description="Chromo" evidence="4">
    <location>
        <begin position="490"/>
        <end position="548"/>
    </location>
</feature>
<dbReference type="GO" id="GO:0005634">
    <property type="term" value="C:nucleus"/>
    <property type="evidence" value="ECO:0007669"/>
    <property type="project" value="UniProtKB-SubCell"/>
</dbReference>
<keyword evidence="3" id="KW-1133">Transmembrane helix</keyword>
<dbReference type="SMART" id="SM00298">
    <property type="entry name" value="CHROMO"/>
    <property type="match status" value="1"/>
</dbReference>
<organism evidence="5 6">
    <name type="scientific">Astyanax mexicanus</name>
    <name type="common">Blind cave fish</name>
    <name type="synonym">Astyanax fasciatus mexicanus</name>
    <dbReference type="NCBI Taxonomy" id="7994"/>
    <lineage>
        <taxon>Eukaryota</taxon>
        <taxon>Metazoa</taxon>
        <taxon>Chordata</taxon>
        <taxon>Craniata</taxon>
        <taxon>Vertebrata</taxon>
        <taxon>Euteleostomi</taxon>
        <taxon>Actinopterygii</taxon>
        <taxon>Neopterygii</taxon>
        <taxon>Teleostei</taxon>
        <taxon>Ostariophysi</taxon>
        <taxon>Characiformes</taxon>
        <taxon>Characoidei</taxon>
        <taxon>Acestrorhamphidae</taxon>
        <taxon>Acestrorhamphinae</taxon>
        <taxon>Astyanax</taxon>
    </lineage>
</organism>
<dbReference type="InterPro" id="IPR005162">
    <property type="entry name" value="Retrotrans_gag_dom"/>
</dbReference>
<feature type="transmembrane region" description="Helical" evidence="3">
    <location>
        <begin position="51"/>
        <end position="70"/>
    </location>
</feature>
<dbReference type="Ensembl" id="ENSAMXT00000053975.1">
    <property type="protein sequence ID" value="ENSAMXP00000049239.1"/>
    <property type="gene ID" value="ENSAMXG00000034645.1"/>
</dbReference>
<dbReference type="Bgee" id="ENSAMXG00000034645">
    <property type="expression patterns" value="Expressed in muscle tissue and 2 other cell types or tissues"/>
</dbReference>
<dbReference type="InterPro" id="IPR032567">
    <property type="entry name" value="RTL1-rel"/>
</dbReference>
<dbReference type="InterPro" id="IPR056924">
    <property type="entry name" value="SH3_Tf2-1"/>
</dbReference>
<protein>
    <recommendedName>
        <fullName evidence="4">Chromo domain-containing protein</fullName>
    </recommendedName>
</protein>
<feature type="compositionally biased region" description="Polar residues" evidence="2">
    <location>
        <begin position="555"/>
        <end position="579"/>
    </location>
</feature>
<dbReference type="SUPFAM" id="SSF54160">
    <property type="entry name" value="Chromo domain-like"/>
    <property type="match status" value="1"/>
</dbReference>
<dbReference type="AlphaFoldDB" id="A0A3B1K6J8"/>
<reference evidence="5" key="4">
    <citation type="submission" date="2025-09" db="UniProtKB">
        <authorList>
            <consortium name="Ensembl"/>
        </authorList>
    </citation>
    <scope>IDENTIFICATION</scope>
</reference>
<evidence type="ECO:0000313" key="5">
    <source>
        <dbReference type="Ensembl" id="ENSAMXP00000049239.1"/>
    </source>
</evidence>
<name>A0A3B1K6J8_ASTMX</name>
<feature type="compositionally biased region" description="Low complexity" evidence="2">
    <location>
        <begin position="614"/>
        <end position="632"/>
    </location>
</feature>
<proteinExistence type="predicted"/>
<dbReference type="InterPro" id="IPR023780">
    <property type="entry name" value="Chromo_domain"/>
</dbReference>
<dbReference type="Proteomes" id="UP000018467">
    <property type="component" value="Unassembled WGS sequence"/>
</dbReference>
<reference evidence="6" key="1">
    <citation type="submission" date="2013-03" db="EMBL/GenBank/DDBJ databases">
        <authorList>
            <person name="Jeffery W."/>
            <person name="Warren W."/>
            <person name="Wilson R.K."/>
        </authorList>
    </citation>
    <scope>NUCLEOTIDE SEQUENCE</scope>
    <source>
        <strain evidence="6">female</strain>
    </source>
</reference>
<reference evidence="5" key="3">
    <citation type="submission" date="2025-08" db="UniProtKB">
        <authorList>
            <consortium name="Ensembl"/>
        </authorList>
    </citation>
    <scope>IDENTIFICATION</scope>
</reference>
<dbReference type="PROSITE" id="PS50013">
    <property type="entry name" value="CHROMO_2"/>
    <property type="match status" value="1"/>
</dbReference>
<accession>A0A3B1K6J8</accession>
<keyword evidence="6" id="KW-1185">Reference proteome</keyword>
<feature type="compositionally biased region" description="Basic residues" evidence="2">
    <location>
        <begin position="539"/>
        <end position="554"/>
    </location>
</feature>
<evidence type="ECO:0000259" key="4">
    <source>
        <dbReference type="PROSITE" id="PS50013"/>
    </source>
</evidence>
<dbReference type="InterPro" id="IPR016197">
    <property type="entry name" value="Chromo-like_dom_sf"/>
</dbReference>
<evidence type="ECO:0000256" key="3">
    <source>
        <dbReference type="SAM" id="Phobius"/>
    </source>
</evidence>
<dbReference type="InParanoid" id="A0A3B1K6J8"/>
<dbReference type="GeneTree" id="ENSGT01130000278705"/>
<dbReference type="InterPro" id="IPR000953">
    <property type="entry name" value="Chromo/chromo_shadow_dom"/>
</dbReference>
<dbReference type="PANTHER" id="PTHR15503:SF36">
    <property type="entry name" value="RETROTRANSPOSON GAG-LIKE PROTEIN 5"/>
    <property type="match status" value="1"/>
</dbReference>
<keyword evidence="3" id="KW-0472">Membrane</keyword>